<feature type="signal peptide" evidence="1">
    <location>
        <begin position="1"/>
        <end position="20"/>
    </location>
</feature>
<proteinExistence type="predicted"/>
<feature type="non-terminal residue" evidence="2">
    <location>
        <position position="50"/>
    </location>
</feature>
<accession>A0ABD0PPJ3</accession>
<protein>
    <submittedName>
        <fullName evidence="2">Uncharacterized protein</fullName>
    </submittedName>
</protein>
<gene>
    <name evidence="2" type="ORF">M9458_028167</name>
</gene>
<feature type="non-terminal residue" evidence="2">
    <location>
        <position position="1"/>
    </location>
</feature>
<keyword evidence="1" id="KW-0732">Signal</keyword>
<comment type="caution">
    <text evidence="2">The sequence shown here is derived from an EMBL/GenBank/DDBJ whole genome shotgun (WGS) entry which is preliminary data.</text>
</comment>
<keyword evidence="3" id="KW-1185">Reference proteome</keyword>
<dbReference type="EMBL" id="JAMKFB020000014">
    <property type="protein sequence ID" value="KAL0175837.1"/>
    <property type="molecule type" value="Genomic_DNA"/>
</dbReference>
<evidence type="ECO:0000256" key="1">
    <source>
        <dbReference type="SAM" id="SignalP"/>
    </source>
</evidence>
<dbReference type="Proteomes" id="UP001529510">
    <property type="component" value="Unassembled WGS sequence"/>
</dbReference>
<evidence type="ECO:0000313" key="3">
    <source>
        <dbReference type="Proteomes" id="UP001529510"/>
    </source>
</evidence>
<name>A0ABD0PPJ3_CIRMR</name>
<dbReference type="AlphaFoldDB" id="A0ABD0PPJ3"/>
<sequence length="50" mass="5870">SINAFLLVYLCILISKAVVCTTLKYVWQSKEGQDEPWYNQKTQKEKDTNM</sequence>
<evidence type="ECO:0000313" key="2">
    <source>
        <dbReference type="EMBL" id="KAL0175837.1"/>
    </source>
</evidence>
<feature type="chain" id="PRO_5044879790" evidence="1">
    <location>
        <begin position="21"/>
        <end position="50"/>
    </location>
</feature>
<organism evidence="2 3">
    <name type="scientific">Cirrhinus mrigala</name>
    <name type="common">Mrigala</name>
    <dbReference type="NCBI Taxonomy" id="683832"/>
    <lineage>
        <taxon>Eukaryota</taxon>
        <taxon>Metazoa</taxon>
        <taxon>Chordata</taxon>
        <taxon>Craniata</taxon>
        <taxon>Vertebrata</taxon>
        <taxon>Euteleostomi</taxon>
        <taxon>Actinopterygii</taxon>
        <taxon>Neopterygii</taxon>
        <taxon>Teleostei</taxon>
        <taxon>Ostariophysi</taxon>
        <taxon>Cypriniformes</taxon>
        <taxon>Cyprinidae</taxon>
        <taxon>Labeoninae</taxon>
        <taxon>Labeonini</taxon>
        <taxon>Cirrhinus</taxon>
    </lineage>
</organism>
<reference evidence="2 3" key="1">
    <citation type="submission" date="2024-05" db="EMBL/GenBank/DDBJ databases">
        <title>Genome sequencing and assembly of Indian major carp, Cirrhinus mrigala (Hamilton, 1822).</title>
        <authorList>
            <person name="Mohindra V."/>
            <person name="Chowdhury L.M."/>
            <person name="Lal K."/>
            <person name="Jena J.K."/>
        </authorList>
    </citation>
    <scope>NUCLEOTIDE SEQUENCE [LARGE SCALE GENOMIC DNA]</scope>
    <source>
        <strain evidence="2">CM1030</strain>
        <tissue evidence="2">Blood</tissue>
    </source>
</reference>